<evidence type="ECO:0000313" key="1">
    <source>
        <dbReference type="EMBL" id="USR89810.1"/>
    </source>
</evidence>
<dbReference type="EMBL" id="CP098611">
    <property type="protein sequence ID" value="USR89810.1"/>
    <property type="molecule type" value="Genomic_DNA"/>
</dbReference>
<reference evidence="1" key="1">
    <citation type="submission" date="2022-06" db="EMBL/GenBank/DDBJ databases">
        <title>Genome sequence of Phormidium yuhuli AB48 isolated from an industrial photobioreactor environment.</title>
        <authorList>
            <person name="Qiu Y."/>
            <person name="Noonan A.J.C."/>
            <person name="Dofher K."/>
            <person name="Koch M."/>
            <person name="Kieft B."/>
            <person name="Lin X."/>
            <person name="Ziels R.M."/>
            <person name="Hallam S.J."/>
        </authorList>
    </citation>
    <scope>NUCLEOTIDE SEQUENCE</scope>
    <source>
        <strain evidence="1">AB48</strain>
    </source>
</reference>
<gene>
    <name evidence="1" type="ORF">NEA10_13155</name>
</gene>
<protein>
    <submittedName>
        <fullName evidence="1">DUF2862 domain-containing protein</fullName>
    </submittedName>
</protein>
<name>A0ABY5ALD1_9CYAN</name>
<evidence type="ECO:0000313" key="2">
    <source>
        <dbReference type="Proteomes" id="UP001056708"/>
    </source>
</evidence>
<accession>A0ABY5ALD1</accession>
<keyword evidence="2" id="KW-1185">Reference proteome</keyword>
<organism evidence="1 2">
    <name type="scientific">Phormidium yuhuli AB48</name>
    <dbReference type="NCBI Taxonomy" id="2940671"/>
    <lineage>
        <taxon>Bacteria</taxon>
        <taxon>Bacillati</taxon>
        <taxon>Cyanobacteriota</taxon>
        <taxon>Cyanophyceae</taxon>
        <taxon>Oscillatoriophycideae</taxon>
        <taxon>Oscillatoriales</taxon>
        <taxon>Oscillatoriaceae</taxon>
        <taxon>Phormidium</taxon>
        <taxon>Phormidium yuhuli</taxon>
    </lineage>
</organism>
<dbReference type="RefSeq" id="WP_068790842.1">
    <property type="nucleotide sequence ID" value="NZ_CP098611.1"/>
</dbReference>
<dbReference type="InterPro" id="IPR021291">
    <property type="entry name" value="Tsr0524-like"/>
</dbReference>
<dbReference type="Proteomes" id="UP001056708">
    <property type="component" value="Chromosome"/>
</dbReference>
<dbReference type="Pfam" id="PF11061">
    <property type="entry name" value="Tsr0524-like"/>
    <property type="match status" value="1"/>
</dbReference>
<sequence length="66" mass="7378">MEVGQKVKVRRIRDRVSDDVVSKIKQNPVGTISDYKMVDGSGIGAVVQFEGGFSTWFFEDELELLA</sequence>
<proteinExistence type="predicted"/>